<protein>
    <submittedName>
        <fullName evidence="2">Retrovirus-related Pol polyprotein from transposon TNT 1-94</fullName>
    </submittedName>
</protein>
<sequence length="146" mass="16990">LKNIRHIPHMRRNLILVQELDEDCYHNSFGNGKWKCTRGTLVIAKGEKQNTLYWTSVKLSTPQVNASEDCYTNLWHKHLGHLSEKGLDTLARQGLLPIDDLFIYVLRFLQELGLSQEKHVLYCDSQSAIHLNRNLTFHSRSKHIEV</sequence>
<proteinExistence type="predicted"/>
<dbReference type="Pfam" id="PF13976">
    <property type="entry name" value="gag_pre-integrs"/>
    <property type="match status" value="1"/>
</dbReference>
<name>A0A151UFA0_CAJCA</name>
<evidence type="ECO:0000313" key="2">
    <source>
        <dbReference type="EMBL" id="KYP77985.1"/>
    </source>
</evidence>
<dbReference type="EMBL" id="AGCT01038962">
    <property type="protein sequence ID" value="KYP77985.1"/>
    <property type="molecule type" value="Genomic_DNA"/>
</dbReference>
<feature type="non-terminal residue" evidence="2">
    <location>
        <position position="1"/>
    </location>
</feature>
<organism evidence="2 3">
    <name type="scientific">Cajanus cajan</name>
    <name type="common">Pigeon pea</name>
    <name type="synonym">Cajanus indicus</name>
    <dbReference type="NCBI Taxonomy" id="3821"/>
    <lineage>
        <taxon>Eukaryota</taxon>
        <taxon>Viridiplantae</taxon>
        <taxon>Streptophyta</taxon>
        <taxon>Embryophyta</taxon>
        <taxon>Tracheophyta</taxon>
        <taxon>Spermatophyta</taxon>
        <taxon>Magnoliopsida</taxon>
        <taxon>eudicotyledons</taxon>
        <taxon>Gunneridae</taxon>
        <taxon>Pentapetalae</taxon>
        <taxon>rosids</taxon>
        <taxon>fabids</taxon>
        <taxon>Fabales</taxon>
        <taxon>Fabaceae</taxon>
        <taxon>Papilionoideae</taxon>
        <taxon>50 kb inversion clade</taxon>
        <taxon>NPAAA clade</taxon>
        <taxon>indigoferoid/millettioid clade</taxon>
        <taxon>Phaseoleae</taxon>
        <taxon>Cajanus</taxon>
    </lineage>
</organism>
<evidence type="ECO:0000259" key="1">
    <source>
        <dbReference type="Pfam" id="PF13976"/>
    </source>
</evidence>
<dbReference type="AlphaFoldDB" id="A0A151UFA0"/>
<accession>A0A151UFA0</accession>
<keyword evidence="3" id="KW-1185">Reference proteome</keyword>
<feature type="domain" description="GAG-pre-integrase" evidence="1">
    <location>
        <begin position="54"/>
        <end position="97"/>
    </location>
</feature>
<comment type="caution">
    <text evidence="2">The sequence shown here is derived from an EMBL/GenBank/DDBJ whole genome shotgun (WGS) entry which is preliminary data.</text>
</comment>
<gene>
    <name evidence="2" type="ORF">KK1_047313</name>
</gene>
<dbReference type="Proteomes" id="UP000075243">
    <property type="component" value="Unassembled WGS sequence"/>
</dbReference>
<evidence type="ECO:0000313" key="3">
    <source>
        <dbReference type="Proteomes" id="UP000075243"/>
    </source>
</evidence>
<dbReference type="InterPro" id="IPR025724">
    <property type="entry name" value="GAG-pre-integrase_dom"/>
</dbReference>
<reference evidence="2" key="1">
    <citation type="journal article" date="2012" name="Nat. Biotechnol.">
        <title>Draft genome sequence of pigeonpea (Cajanus cajan), an orphan legume crop of resource-poor farmers.</title>
        <authorList>
            <person name="Varshney R.K."/>
            <person name="Chen W."/>
            <person name="Li Y."/>
            <person name="Bharti A.K."/>
            <person name="Saxena R.K."/>
            <person name="Schlueter J.A."/>
            <person name="Donoghue M.T."/>
            <person name="Azam S."/>
            <person name="Fan G."/>
            <person name="Whaley A.M."/>
            <person name="Farmer A.D."/>
            <person name="Sheridan J."/>
            <person name="Iwata A."/>
            <person name="Tuteja R."/>
            <person name="Penmetsa R.V."/>
            <person name="Wu W."/>
            <person name="Upadhyaya H.D."/>
            <person name="Yang S.P."/>
            <person name="Shah T."/>
            <person name="Saxena K.B."/>
            <person name="Michael T."/>
            <person name="McCombie W.R."/>
            <person name="Yang B."/>
            <person name="Zhang G."/>
            <person name="Yang H."/>
            <person name="Wang J."/>
            <person name="Spillane C."/>
            <person name="Cook D.R."/>
            <person name="May G.D."/>
            <person name="Xu X."/>
            <person name="Jackson S.A."/>
        </authorList>
    </citation>
    <scope>NUCLEOTIDE SEQUENCE [LARGE SCALE GENOMIC DNA]</scope>
</reference>